<dbReference type="InterPro" id="IPR011763">
    <property type="entry name" value="COA_CT_C"/>
</dbReference>
<sequence length="316" mass="34655">MSGHPTDLADLERPILDLEAQIRALEMDPAKTKERDRLRKKADKLKAEVFASITDWQRTQLARHPRRPYTLDYIERICDRFEEIHGDRNFGDDAAIVGGMGWIGGLPVMVMGQQKGRDTKQKILRNFGMPKPEGYRKALRLMQLAEKFHRPVLTLIDTQGAYPGLDAEERGQAEAIARNLKEMARLTVPVVAVVIGEGGSGGALALGVANTVLMQEYAVYSVITPEGCASILWKDAAQAPAAAEALKITAPHLLEQGLIDGIIPEPLGGAHGDWDQAAALLKEAVLKALEALRPLGPQALIDQRYEKFARMGSVVK</sequence>
<dbReference type="EC" id="2.1.3.15" evidence="10"/>
<dbReference type="NCBIfam" id="NF041504">
    <property type="entry name" value="AccA_sub"/>
    <property type="match status" value="1"/>
</dbReference>
<evidence type="ECO:0000256" key="3">
    <source>
        <dbReference type="ARBA" id="ARBA00022679"/>
    </source>
</evidence>
<reference evidence="13" key="1">
    <citation type="journal article" date="2023" name="Int. J. Syst. Evol. Microbiol.">
        <title>Mesoterricola silvestris gen. nov., sp. nov., Mesoterricola sediminis sp. nov., Geothrix oryzae sp. nov., Geothrix edaphica sp. nov., Geothrix rubra sp. nov., and Geothrix limicola sp. nov., six novel members of Acidobacteriota isolated from soils.</title>
        <authorList>
            <person name="Itoh H."/>
            <person name="Sugisawa Y."/>
            <person name="Mise K."/>
            <person name="Xu Z."/>
            <person name="Kuniyasu M."/>
            <person name="Ushijima N."/>
            <person name="Kawano K."/>
            <person name="Kobayashi E."/>
            <person name="Shiratori Y."/>
            <person name="Masuda Y."/>
            <person name="Senoo K."/>
        </authorList>
    </citation>
    <scope>NUCLEOTIDE SEQUENCE [LARGE SCALE GENOMIC DNA]</scope>
    <source>
        <strain evidence="13">W79</strain>
    </source>
</reference>
<name>A0AA48K8M0_9BACT</name>
<dbReference type="NCBIfam" id="TIGR00513">
    <property type="entry name" value="accA"/>
    <property type="match status" value="1"/>
</dbReference>
<dbReference type="GO" id="GO:0016743">
    <property type="term" value="F:carboxyl- or carbamoyltransferase activity"/>
    <property type="evidence" value="ECO:0007669"/>
    <property type="project" value="UniProtKB-UniRule"/>
</dbReference>
<evidence type="ECO:0000313" key="12">
    <source>
        <dbReference type="EMBL" id="BDU73054.1"/>
    </source>
</evidence>
<dbReference type="GO" id="GO:0005524">
    <property type="term" value="F:ATP binding"/>
    <property type="evidence" value="ECO:0007669"/>
    <property type="project" value="UniProtKB-KW"/>
</dbReference>
<dbReference type="KEGG" id="msil:METEAL_22280"/>
<comment type="subunit">
    <text evidence="10">Acetyl-CoA carboxylase is a heterohexamer composed of biotin carboxyl carrier protein (AccB), biotin carboxylase (AccC) and two subunits each of ACCase subunit alpha (AccA) and ACCase subunit beta (AccD).</text>
</comment>
<evidence type="ECO:0000259" key="11">
    <source>
        <dbReference type="PROSITE" id="PS50989"/>
    </source>
</evidence>
<evidence type="ECO:0000256" key="4">
    <source>
        <dbReference type="ARBA" id="ARBA00022741"/>
    </source>
</evidence>
<dbReference type="PANTHER" id="PTHR42853">
    <property type="entry name" value="ACETYL-COENZYME A CARBOXYLASE CARBOXYL TRANSFERASE SUBUNIT ALPHA"/>
    <property type="match status" value="1"/>
</dbReference>
<keyword evidence="10" id="KW-0963">Cytoplasm</keyword>
<accession>A0AA48K8M0</accession>
<dbReference type="GO" id="GO:2001295">
    <property type="term" value="P:malonyl-CoA biosynthetic process"/>
    <property type="evidence" value="ECO:0007669"/>
    <property type="project" value="UniProtKB-UniRule"/>
</dbReference>
<dbReference type="HAMAP" id="MF_00823">
    <property type="entry name" value="AcetylCoA_CT_alpha"/>
    <property type="match status" value="1"/>
</dbReference>
<comment type="pathway">
    <text evidence="1 10">Lipid metabolism; malonyl-CoA biosynthesis; malonyl-CoA from acetyl-CoA: step 1/1.</text>
</comment>
<dbReference type="EMBL" id="AP027080">
    <property type="protein sequence ID" value="BDU73054.1"/>
    <property type="molecule type" value="Genomic_DNA"/>
</dbReference>
<keyword evidence="4 10" id="KW-0547">Nucleotide-binding</keyword>
<dbReference type="PRINTS" id="PR01069">
    <property type="entry name" value="ACCCTRFRASEA"/>
</dbReference>
<keyword evidence="3 10" id="KW-0808">Transferase</keyword>
<keyword evidence="5 10" id="KW-0276">Fatty acid metabolism</keyword>
<gene>
    <name evidence="10 12" type="primary">accA</name>
    <name evidence="12" type="ORF">METEAL_22280</name>
</gene>
<evidence type="ECO:0000256" key="1">
    <source>
        <dbReference type="ARBA" id="ARBA00004956"/>
    </source>
</evidence>
<comment type="function">
    <text evidence="10">Component of the acetyl coenzyme A carboxylase (ACC) complex. First, biotin carboxylase catalyzes the carboxylation of biotin on its carrier protein (BCCP) and then the CO(2) group is transferred by the carboxyltransferase to acetyl-CoA to form malonyl-CoA.</text>
</comment>
<evidence type="ECO:0000256" key="7">
    <source>
        <dbReference type="ARBA" id="ARBA00023098"/>
    </source>
</evidence>
<dbReference type="GO" id="GO:0006633">
    <property type="term" value="P:fatty acid biosynthetic process"/>
    <property type="evidence" value="ECO:0007669"/>
    <property type="project" value="UniProtKB-KW"/>
</dbReference>
<dbReference type="NCBIfam" id="NF004344">
    <property type="entry name" value="PRK05724.1"/>
    <property type="match status" value="1"/>
</dbReference>
<keyword evidence="8 10" id="KW-0275">Fatty acid biosynthesis</keyword>
<dbReference type="PANTHER" id="PTHR42853:SF3">
    <property type="entry name" value="ACETYL-COENZYME A CARBOXYLASE CARBOXYL TRANSFERASE SUBUNIT ALPHA, CHLOROPLASTIC"/>
    <property type="match status" value="1"/>
</dbReference>
<dbReference type="GO" id="GO:0003989">
    <property type="term" value="F:acetyl-CoA carboxylase activity"/>
    <property type="evidence" value="ECO:0007669"/>
    <property type="project" value="InterPro"/>
</dbReference>
<dbReference type="GO" id="GO:0009317">
    <property type="term" value="C:acetyl-CoA carboxylase complex"/>
    <property type="evidence" value="ECO:0007669"/>
    <property type="project" value="InterPro"/>
</dbReference>
<dbReference type="InterPro" id="IPR001095">
    <property type="entry name" value="Acetyl_CoA_COase_a_su"/>
</dbReference>
<evidence type="ECO:0000256" key="8">
    <source>
        <dbReference type="ARBA" id="ARBA00023160"/>
    </source>
</evidence>
<dbReference type="Proteomes" id="UP001238179">
    <property type="component" value="Chromosome"/>
</dbReference>
<dbReference type="AlphaFoldDB" id="A0AA48K8M0"/>
<dbReference type="PROSITE" id="PS50989">
    <property type="entry name" value="COA_CT_CTER"/>
    <property type="match status" value="1"/>
</dbReference>
<dbReference type="Pfam" id="PF03255">
    <property type="entry name" value="ACCA"/>
    <property type="match status" value="1"/>
</dbReference>
<organism evidence="12 13">
    <name type="scientific">Mesoterricola silvestris</name>
    <dbReference type="NCBI Taxonomy" id="2927979"/>
    <lineage>
        <taxon>Bacteria</taxon>
        <taxon>Pseudomonadati</taxon>
        <taxon>Acidobacteriota</taxon>
        <taxon>Holophagae</taxon>
        <taxon>Holophagales</taxon>
        <taxon>Holophagaceae</taxon>
        <taxon>Mesoterricola</taxon>
    </lineage>
</organism>
<proteinExistence type="inferred from homology"/>
<evidence type="ECO:0000256" key="5">
    <source>
        <dbReference type="ARBA" id="ARBA00022832"/>
    </source>
</evidence>
<evidence type="ECO:0000256" key="10">
    <source>
        <dbReference type="HAMAP-Rule" id="MF_00823"/>
    </source>
</evidence>
<evidence type="ECO:0000256" key="9">
    <source>
        <dbReference type="ARBA" id="ARBA00049152"/>
    </source>
</evidence>
<feature type="domain" description="CoA carboxyltransferase C-terminal" evidence="11">
    <location>
        <begin position="37"/>
        <end position="291"/>
    </location>
</feature>
<keyword evidence="2 10" id="KW-0444">Lipid biosynthesis</keyword>
<evidence type="ECO:0000256" key="6">
    <source>
        <dbReference type="ARBA" id="ARBA00022840"/>
    </source>
</evidence>
<protein>
    <recommendedName>
        <fullName evidence="10">Acetyl-coenzyme A carboxylase carboxyl transferase subunit alpha</fullName>
        <shortName evidence="10">ACCase subunit alpha</shortName>
        <shortName evidence="10">Acetyl-CoA carboxylase carboxyltransferase subunit alpha</shortName>
        <ecNumber evidence="10">2.1.3.15</ecNumber>
    </recommendedName>
</protein>
<dbReference type="InterPro" id="IPR029045">
    <property type="entry name" value="ClpP/crotonase-like_dom_sf"/>
</dbReference>
<comment type="subcellular location">
    <subcellularLocation>
        <location evidence="10">Cytoplasm</location>
    </subcellularLocation>
</comment>
<dbReference type="Gene3D" id="3.90.226.10">
    <property type="entry name" value="2-enoyl-CoA Hydratase, Chain A, domain 1"/>
    <property type="match status" value="1"/>
</dbReference>
<comment type="catalytic activity">
    <reaction evidence="9 10">
        <text>N(6)-carboxybiotinyl-L-lysyl-[protein] + acetyl-CoA = N(6)-biotinyl-L-lysyl-[protein] + malonyl-CoA</text>
        <dbReference type="Rhea" id="RHEA:54728"/>
        <dbReference type="Rhea" id="RHEA-COMP:10505"/>
        <dbReference type="Rhea" id="RHEA-COMP:10506"/>
        <dbReference type="ChEBI" id="CHEBI:57288"/>
        <dbReference type="ChEBI" id="CHEBI:57384"/>
        <dbReference type="ChEBI" id="CHEBI:83144"/>
        <dbReference type="ChEBI" id="CHEBI:83145"/>
        <dbReference type="EC" id="2.1.3.15"/>
    </reaction>
</comment>
<keyword evidence="13" id="KW-1185">Reference proteome</keyword>
<comment type="similarity">
    <text evidence="10">Belongs to the AccA family.</text>
</comment>
<keyword evidence="6 10" id="KW-0067">ATP-binding</keyword>
<keyword evidence="7 10" id="KW-0443">Lipid metabolism</keyword>
<dbReference type="SUPFAM" id="SSF52096">
    <property type="entry name" value="ClpP/crotonase"/>
    <property type="match status" value="1"/>
</dbReference>
<dbReference type="RefSeq" id="WP_316411697.1">
    <property type="nucleotide sequence ID" value="NZ_AP027080.1"/>
</dbReference>
<evidence type="ECO:0000313" key="13">
    <source>
        <dbReference type="Proteomes" id="UP001238179"/>
    </source>
</evidence>
<evidence type="ECO:0000256" key="2">
    <source>
        <dbReference type="ARBA" id="ARBA00022516"/>
    </source>
</evidence>